<dbReference type="InterPro" id="IPR011333">
    <property type="entry name" value="SKP1/BTB/POZ_sf"/>
</dbReference>
<proteinExistence type="predicted"/>
<sequence length="267" mass="30297">MAQRGRKKSETKNIKGMDISFVSPILDSFNPSEQRFTVPTSAGGEESNEAKAQQLVVELNVGGHYFCTSLATLLLRPDSYFVDIFKRKPELASSTKPIFIDRDGTYFRYILNFLRGCSDLPGDKQFLREILAEANFYQLSTLEESIKNKLSSQSTITQNQLENGILKAVKGVVNAPVHLDFKDLRGILFKDLVFNETIDFERSNLSDAVFQNCKFKKQAKFEFCDMAKTRFEKCDGLLNSSFIGSKICGEHSFEPEILKKLREARLI</sequence>
<gene>
    <name evidence="2" type="ORF">LOD99_14396</name>
</gene>
<name>A0AAV7KH89_9METZ</name>
<dbReference type="Gene3D" id="2.160.20.80">
    <property type="entry name" value="E3 ubiquitin-protein ligase SopA"/>
    <property type="match status" value="1"/>
</dbReference>
<dbReference type="InterPro" id="IPR045068">
    <property type="entry name" value="BACURD1-3"/>
</dbReference>
<dbReference type="EMBL" id="JAKMXF010000044">
    <property type="protein sequence ID" value="KAI6660055.1"/>
    <property type="molecule type" value="Genomic_DNA"/>
</dbReference>
<dbReference type="SUPFAM" id="SSF141571">
    <property type="entry name" value="Pentapeptide repeat-like"/>
    <property type="match status" value="1"/>
</dbReference>
<dbReference type="PANTHER" id="PTHR11145:SF8">
    <property type="entry name" value="RE57120P"/>
    <property type="match status" value="1"/>
</dbReference>
<keyword evidence="3" id="KW-1185">Reference proteome</keyword>
<protein>
    <recommendedName>
        <fullName evidence="1">BTB domain-containing protein</fullName>
    </recommendedName>
</protein>
<dbReference type="PANTHER" id="PTHR11145">
    <property type="entry name" value="BTB/POZ DOMAIN-CONTAINING ADAPTER FOR CUL3-MEDIATED RHOA DEGRADATION PROTEIN FAMILY MEMBER"/>
    <property type="match status" value="1"/>
</dbReference>
<dbReference type="SMART" id="SM00225">
    <property type="entry name" value="BTB"/>
    <property type="match status" value="1"/>
</dbReference>
<feature type="domain" description="BTB" evidence="1">
    <location>
        <begin position="55"/>
        <end position="154"/>
    </location>
</feature>
<evidence type="ECO:0000313" key="3">
    <source>
        <dbReference type="Proteomes" id="UP001165289"/>
    </source>
</evidence>
<organism evidence="2 3">
    <name type="scientific">Oopsacas minuta</name>
    <dbReference type="NCBI Taxonomy" id="111878"/>
    <lineage>
        <taxon>Eukaryota</taxon>
        <taxon>Metazoa</taxon>
        <taxon>Porifera</taxon>
        <taxon>Hexactinellida</taxon>
        <taxon>Hexasterophora</taxon>
        <taxon>Lyssacinosida</taxon>
        <taxon>Leucopsacidae</taxon>
        <taxon>Oopsacas</taxon>
    </lineage>
</organism>
<dbReference type="AlphaFoldDB" id="A0AAV7KH89"/>
<evidence type="ECO:0000313" key="2">
    <source>
        <dbReference type="EMBL" id="KAI6660055.1"/>
    </source>
</evidence>
<reference evidence="2 3" key="1">
    <citation type="journal article" date="2023" name="BMC Biol.">
        <title>The compact genome of the sponge Oopsacas minuta (Hexactinellida) is lacking key metazoan core genes.</title>
        <authorList>
            <person name="Santini S."/>
            <person name="Schenkelaars Q."/>
            <person name="Jourda C."/>
            <person name="Duchesne M."/>
            <person name="Belahbib H."/>
            <person name="Rocher C."/>
            <person name="Selva M."/>
            <person name="Riesgo A."/>
            <person name="Vervoort M."/>
            <person name="Leys S.P."/>
            <person name="Kodjabachian L."/>
            <person name="Le Bivic A."/>
            <person name="Borchiellini C."/>
            <person name="Claverie J.M."/>
            <person name="Renard E."/>
        </authorList>
    </citation>
    <scope>NUCLEOTIDE SEQUENCE [LARGE SCALE GENOMIC DNA]</scope>
    <source>
        <strain evidence="2">SPO-2</strain>
    </source>
</reference>
<dbReference type="Pfam" id="PF02214">
    <property type="entry name" value="BTB_2"/>
    <property type="match status" value="1"/>
</dbReference>
<comment type="caution">
    <text evidence="2">The sequence shown here is derived from an EMBL/GenBank/DDBJ whole genome shotgun (WGS) entry which is preliminary data.</text>
</comment>
<dbReference type="Gene3D" id="3.30.710.10">
    <property type="entry name" value="Potassium Channel Kv1.1, Chain A"/>
    <property type="match status" value="1"/>
</dbReference>
<dbReference type="GO" id="GO:0051260">
    <property type="term" value="P:protein homooligomerization"/>
    <property type="evidence" value="ECO:0007669"/>
    <property type="project" value="InterPro"/>
</dbReference>
<dbReference type="InterPro" id="IPR003131">
    <property type="entry name" value="T1-type_BTB"/>
</dbReference>
<evidence type="ECO:0000259" key="1">
    <source>
        <dbReference type="SMART" id="SM00225"/>
    </source>
</evidence>
<dbReference type="InterPro" id="IPR000210">
    <property type="entry name" value="BTB/POZ_dom"/>
</dbReference>
<dbReference type="SUPFAM" id="SSF54695">
    <property type="entry name" value="POZ domain"/>
    <property type="match status" value="1"/>
</dbReference>
<dbReference type="Proteomes" id="UP001165289">
    <property type="component" value="Unassembled WGS sequence"/>
</dbReference>
<accession>A0AAV7KH89</accession>